<evidence type="ECO:0000313" key="4">
    <source>
        <dbReference type="EMBL" id="KAK3045771.1"/>
    </source>
</evidence>
<dbReference type="InterPro" id="IPR042099">
    <property type="entry name" value="ANL_N_sf"/>
</dbReference>
<protein>
    <submittedName>
        <fullName evidence="4">Uncharacterized protein</fullName>
    </submittedName>
</protein>
<keyword evidence="5" id="KW-1185">Reference proteome</keyword>
<comment type="caution">
    <text evidence="4">The sequence shown here is derived from an EMBL/GenBank/DDBJ whole genome shotgun (WGS) entry which is preliminary data.</text>
</comment>
<feature type="domain" description="AMP-dependent synthetase/ligase" evidence="2">
    <location>
        <begin position="118"/>
        <end position="486"/>
    </location>
</feature>
<dbReference type="SUPFAM" id="SSF56801">
    <property type="entry name" value="Acetyl-CoA synthetase-like"/>
    <property type="match status" value="1"/>
</dbReference>
<accession>A0AAJ0D4T0</accession>
<evidence type="ECO:0000313" key="5">
    <source>
        <dbReference type="Proteomes" id="UP001271007"/>
    </source>
</evidence>
<dbReference type="GO" id="GO:0016405">
    <property type="term" value="F:CoA-ligase activity"/>
    <property type="evidence" value="ECO:0007669"/>
    <property type="project" value="TreeGrafter"/>
</dbReference>
<dbReference type="InterPro" id="IPR025110">
    <property type="entry name" value="AMP-bd_C"/>
</dbReference>
<dbReference type="InterPro" id="IPR045851">
    <property type="entry name" value="AMP-bd_C_sf"/>
</dbReference>
<dbReference type="AlphaFoldDB" id="A0AAJ0D4T0"/>
<reference evidence="4" key="1">
    <citation type="submission" date="2023-04" db="EMBL/GenBank/DDBJ databases">
        <title>Black Yeasts Isolated from many extreme environments.</title>
        <authorList>
            <person name="Coleine C."/>
            <person name="Stajich J.E."/>
            <person name="Selbmann L."/>
        </authorList>
    </citation>
    <scope>NUCLEOTIDE SEQUENCE</scope>
    <source>
        <strain evidence="4">CCFEE 5312</strain>
    </source>
</reference>
<name>A0AAJ0D4T0_9PEZI</name>
<dbReference type="Gene3D" id="3.40.50.12780">
    <property type="entry name" value="N-terminal domain of ligase-like"/>
    <property type="match status" value="1"/>
</dbReference>
<organism evidence="4 5">
    <name type="scientific">Extremus antarcticus</name>
    <dbReference type="NCBI Taxonomy" id="702011"/>
    <lineage>
        <taxon>Eukaryota</taxon>
        <taxon>Fungi</taxon>
        <taxon>Dikarya</taxon>
        <taxon>Ascomycota</taxon>
        <taxon>Pezizomycotina</taxon>
        <taxon>Dothideomycetes</taxon>
        <taxon>Dothideomycetidae</taxon>
        <taxon>Mycosphaerellales</taxon>
        <taxon>Extremaceae</taxon>
        <taxon>Extremus</taxon>
    </lineage>
</organism>
<dbReference type="Proteomes" id="UP001271007">
    <property type="component" value="Unassembled WGS sequence"/>
</dbReference>
<dbReference type="PROSITE" id="PS00455">
    <property type="entry name" value="AMP_BINDING"/>
    <property type="match status" value="1"/>
</dbReference>
<gene>
    <name evidence="4" type="ORF">LTR09_012692</name>
</gene>
<dbReference type="Pfam" id="PF13193">
    <property type="entry name" value="AMP-binding_C"/>
    <property type="match status" value="1"/>
</dbReference>
<sequence length="644" mass="71145">MSELRQCARFADWQKVDETSDLKSIGLAPKPEAVLLLPMLAHSFQEQHEEQIRSLSSSGPGARETCLVNMPFHSRFEASETLYQSFNSTPVSEFMLNENYGRARLESSLHPFVCGLTHHSFTALEQKTRTQRLARALAGRLKWRPGEGSELDKVVATYTYNTIDVMTLNWAVHMLNGVSAPASSSFTVDDLVHQLEDSGAKVLFTCAPLLQSACQAATKAGMPLNSIFVFDLPVPYAGEHAFTTFEQLVTEGATLPPVPALSWEEGRGARQTAFLCYSSGTSGLPKGVRISHQNIIANVLQITEAETPERKAQGQGFQDVLLGLLPQSHIYMIAIFQAAVYRGDSVVVLPRYNLNQLLTSVGNFRVRTMPLVPPIIIDLVGKVSLAQKYDLSSVRKVITTAAPLAKDMAKRLCQLYPAWRLCQAYGLTETSAASWTTEDDIWLGSAGGLLPNVKCRLLTDDGDEVQGENQPGELLISTPAMSLGYHNNQKATEESYVTRGGERWFRTGDIAMFRSSSRDRQNLWIIDRVKELIKVKGLQVAPAELEALLLTHPAVRDCAVIATPDQRAGELPKAFVVLSEGQHNGQSVTEAIYRFVKSRQARHKWLEGGIEFVDTIPKNASGKILRRHLRDQEAAKRRASGSKL</sequence>
<dbReference type="Gene3D" id="3.30.300.30">
    <property type="match status" value="1"/>
</dbReference>
<dbReference type="EMBL" id="JAWDJX010000155">
    <property type="protein sequence ID" value="KAK3045771.1"/>
    <property type="molecule type" value="Genomic_DNA"/>
</dbReference>
<dbReference type="FunFam" id="3.30.300.30:FF:000007">
    <property type="entry name" value="4-coumarate--CoA ligase 2"/>
    <property type="match status" value="1"/>
</dbReference>
<dbReference type="InterPro" id="IPR000873">
    <property type="entry name" value="AMP-dep_synth/lig_dom"/>
</dbReference>
<comment type="similarity">
    <text evidence="1">Belongs to the ATP-dependent AMP-binding enzyme family.</text>
</comment>
<dbReference type="PANTHER" id="PTHR24096:SF422">
    <property type="entry name" value="BCDNA.GH02901"/>
    <property type="match status" value="1"/>
</dbReference>
<evidence type="ECO:0000256" key="1">
    <source>
        <dbReference type="ARBA" id="ARBA00006432"/>
    </source>
</evidence>
<dbReference type="PANTHER" id="PTHR24096">
    <property type="entry name" value="LONG-CHAIN-FATTY-ACID--COA LIGASE"/>
    <property type="match status" value="1"/>
</dbReference>
<evidence type="ECO:0000259" key="3">
    <source>
        <dbReference type="Pfam" id="PF13193"/>
    </source>
</evidence>
<evidence type="ECO:0000259" key="2">
    <source>
        <dbReference type="Pfam" id="PF00501"/>
    </source>
</evidence>
<feature type="domain" description="AMP-binding enzyme C-terminal" evidence="3">
    <location>
        <begin position="544"/>
        <end position="623"/>
    </location>
</feature>
<proteinExistence type="inferred from homology"/>
<dbReference type="InterPro" id="IPR020845">
    <property type="entry name" value="AMP-binding_CS"/>
</dbReference>
<dbReference type="Pfam" id="PF00501">
    <property type="entry name" value="AMP-binding"/>
    <property type="match status" value="1"/>
</dbReference>